<evidence type="ECO:0000313" key="4">
    <source>
        <dbReference type="EMBL" id="ATE54312.1"/>
    </source>
</evidence>
<evidence type="ECO:0000313" key="5">
    <source>
        <dbReference type="Proteomes" id="UP000218505"/>
    </source>
</evidence>
<evidence type="ECO:0000256" key="1">
    <source>
        <dbReference type="ARBA" id="ARBA00022450"/>
    </source>
</evidence>
<proteinExistence type="predicted"/>
<sequence>MVTEERFAEMFREAVVEVMGEGPPDGVGMDTPLADLHMDSLSQVEVISKLESETGVRVPNDRLTGISTPRDLLAVLQSG</sequence>
<evidence type="ECO:0000256" key="2">
    <source>
        <dbReference type="ARBA" id="ARBA00022553"/>
    </source>
</evidence>
<dbReference type="InterPro" id="IPR009081">
    <property type="entry name" value="PP-bd_ACP"/>
</dbReference>
<organism evidence="4 5">
    <name type="scientific">Actinosynnema pretiosum</name>
    <dbReference type="NCBI Taxonomy" id="42197"/>
    <lineage>
        <taxon>Bacteria</taxon>
        <taxon>Bacillati</taxon>
        <taxon>Actinomycetota</taxon>
        <taxon>Actinomycetes</taxon>
        <taxon>Pseudonocardiales</taxon>
        <taxon>Pseudonocardiaceae</taxon>
        <taxon>Actinosynnema</taxon>
    </lineage>
</organism>
<dbReference type="PROSITE" id="PS50075">
    <property type="entry name" value="CARRIER"/>
    <property type="match status" value="1"/>
</dbReference>
<evidence type="ECO:0000259" key="3">
    <source>
        <dbReference type="PROSITE" id="PS50075"/>
    </source>
</evidence>
<keyword evidence="1" id="KW-0596">Phosphopantetheine</keyword>
<name>A0A290Z5Q6_9PSEU</name>
<feature type="domain" description="Carrier" evidence="3">
    <location>
        <begin position="5"/>
        <end position="79"/>
    </location>
</feature>
<gene>
    <name evidence="4" type="ORF">CNX65_14265</name>
</gene>
<dbReference type="Pfam" id="PF00550">
    <property type="entry name" value="PP-binding"/>
    <property type="match status" value="1"/>
</dbReference>
<protein>
    <recommendedName>
        <fullName evidence="3">Carrier domain-containing protein</fullName>
    </recommendedName>
</protein>
<dbReference type="AlphaFoldDB" id="A0A290Z5Q6"/>
<dbReference type="KEGG" id="apre:CNX65_14265"/>
<keyword evidence="5" id="KW-1185">Reference proteome</keyword>
<dbReference type="InterPro" id="IPR020806">
    <property type="entry name" value="PKS_PP-bd"/>
</dbReference>
<dbReference type="SMART" id="SM00823">
    <property type="entry name" value="PKS_PP"/>
    <property type="match status" value="1"/>
</dbReference>
<dbReference type="Proteomes" id="UP000218505">
    <property type="component" value="Chromosome"/>
</dbReference>
<dbReference type="SUPFAM" id="SSF47336">
    <property type="entry name" value="ACP-like"/>
    <property type="match status" value="1"/>
</dbReference>
<accession>A0A290Z5Q6</accession>
<dbReference type="Gene3D" id="1.10.1200.10">
    <property type="entry name" value="ACP-like"/>
    <property type="match status" value="1"/>
</dbReference>
<dbReference type="EMBL" id="CP023445">
    <property type="protein sequence ID" value="ATE54312.1"/>
    <property type="molecule type" value="Genomic_DNA"/>
</dbReference>
<keyword evidence="2" id="KW-0597">Phosphoprotein</keyword>
<dbReference type="GO" id="GO:0031177">
    <property type="term" value="F:phosphopantetheine binding"/>
    <property type="evidence" value="ECO:0007669"/>
    <property type="project" value="InterPro"/>
</dbReference>
<dbReference type="InterPro" id="IPR036736">
    <property type="entry name" value="ACP-like_sf"/>
</dbReference>
<reference evidence="4" key="1">
    <citation type="submission" date="2017-09" db="EMBL/GenBank/DDBJ databases">
        <title>Complete Genome Sequence of ansamitocin-producing Bacterium Actinosynnema pretiosum X47.</title>
        <authorList>
            <person name="Cao G."/>
            <person name="Zong G."/>
            <person name="Zhong C."/>
            <person name="Fu J."/>
        </authorList>
    </citation>
    <scope>NUCLEOTIDE SEQUENCE [LARGE SCALE GENOMIC DNA]</scope>
    <source>
        <strain evidence="4">X47</strain>
    </source>
</reference>